<protein>
    <submittedName>
        <fullName evidence="2">CAP domain-containing protein</fullName>
    </submittedName>
</protein>
<dbReference type="Pfam" id="PF00188">
    <property type="entry name" value="CAP"/>
    <property type="match status" value="1"/>
</dbReference>
<feature type="domain" description="SCP" evidence="1">
    <location>
        <begin position="89"/>
        <end position="189"/>
    </location>
</feature>
<keyword evidence="3" id="KW-1185">Reference proteome</keyword>
<sequence>MMEEVPKTSRLNRILCRGRDISPSIAIKDSLLMTLSLFSAPARIGAALLVAAALAACSMGGGGGGGGLAPGLVANMDVPGARLDRAQALGLINQYRATAGIAPLAADTGLDGSAQQLATQYAQTGNAPRTPPGVVAMRLSAGYGNFANTFSGWRNSPEDARVLLDGRATRAGLAVAANPNSAYGVHWVLLLAQ</sequence>
<dbReference type="Proteomes" id="UP000281547">
    <property type="component" value="Unassembled WGS sequence"/>
</dbReference>
<organism evidence="2 3">
    <name type="scientific">Arsenicitalea aurantiaca</name>
    <dbReference type="NCBI Taxonomy" id="1783274"/>
    <lineage>
        <taxon>Bacteria</taxon>
        <taxon>Pseudomonadati</taxon>
        <taxon>Pseudomonadota</taxon>
        <taxon>Alphaproteobacteria</taxon>
        <taxon>Hyphomicrobiales</taxon>
        <taxon>Devosiaceae</taxon>
        <taxon>Arsenicitalea</taxon>
    </lineage>
</organism>
<dbReference type="SUPFAM" id="SSF55797">
    <property type="entry name" value="PR-1-like"/>
    <property type="match status" value="1"/>
</dbReference>
<comment type="caution">
    <text evidence="2">The sequence shown here is derived from an EMBL/GenBank/DDBJ whole genome shotgun (WGS) entry which is preliminary data.</text>
</comment>
<dbReference type="AlphaFoldDB" id="A0A433X5Q9"/>
<evidence type="ECO:0000313" key="2">
    <source>
        <dbReference type="EMBL" id="RUT29420.1"/>
    </source>
</evidence>
<dbReference type="Gene3D" id="3.40.33.10">
    <property type="entry name" value="CAP"/>
    <property type="match status" value="1"/>
</dbReference>
<proteinExistence type="predicted"/>
<reference evidence="2 3" key="1">
    <citation type="journal article" date="2016" name="Int. J. Syst. Evol. Microbiol.">
        <title>Arsenicitalea aurantiaca gen. nov., sp. nov., a new member of the family Hyphomicrobiaceae, isolated from high-arsenic sediment.</title>
        <authorList>
            <person name="Mu Y."/>
            <person name="Zhou L."/>
            <person name="Zeng X.C."/>
            <person name="Liu L."/>
            <person name="Pan Y."/>
            <person name="Chen X."/>
            <person name="Wang J."/>
            <person name="Li S."/>
            <person name="Li W.J."/>
            <person name="Wang Y."/>
        </authorList>
    </citation>
    <scope>NUCLEOTIDE SEQUENCE [LARGE SCALE GENOMIC DNA]</scope>
    <source>
        <strain evidence="2 3">42-50</strain>
    </source>
</reference>
<dbReference type="EMBL" id="RZNJ01000005">
    <property type="protein sequence ID" value="RUT29420.1"/>
    <property type="molecule type" value="Genomic_DNA"/>
</dbReference>
<name>A0A433X5Q9_9HYPH</name>
<accession>A0A433X5Q9</accession>
<evidence type="ECO:0000259" key="1">
    <source>
        <dbReference type="Pfam" id="PF00188"/>
    </source>
</evidence>
<evidence type="ECO:0000313" key="3">
    <source>
        <dbReference type="Proteomes" id="UP000281547"/>
    </source>
</evidence>
<gene>
    <name evidence="2" type="ORF">EMQ25_14990</name>
</gene>
<dbReference type="InterPro" id="IPR035940">
    <property type="entry name" value="CAP_sf"/>
</dbReference>
<dbReference type="CDD" id="cd05379">
    <property type="entry name" value="CAP_bacterial"/>
    <property type="match status" value="1"/>
</dbReference>
<dbReference type="InterPro" id="IPR014044">
    <property type="entry name" value="CAP_dom"/>
</dbReference>